<evidence type="ECO:0000313" key="1">
    <source>
        <dbReference type="EMBL" id="KKL82383.1"/>
    </source>
</evidence>
<reference evidence="1" key="1">
    <citation type="journal article" date="2015" name="Nature">
        <title>Complex archaea that bridge the gap between prokaryotes and eukaryotes.</title>
        <authorList>
            <person name="Spang A."/>
            <person name="Saw J.H."/>
            <person name="Jorgensen S.L."/>
            <person name="Zaremba-Niedzwiedzka K."/>
            <person name="Martijn J."/>
            <person name="Lind A.E."/>
            <person name="van Eijk R."/>
            <person name="Schleper C."/>
            <person name="Guy L."/>
            <person name="Ettema T.J."/>
        </authorList>
    </citation>
    <scope>NUCLEOTIDE SEQUENCE</scope>
</reference>
<comment type="caution">
    <text evidence="1">The sequence shown here is derived from an EMBL/GenBank/DDBJ whole genome shotgun (WGS) entry which is preliminary data.</text>
</comment>
<proteinExistence type="predicted"/>
<feature type="non-terminal residue" evidence="1">
    <location>
        <position position="1"/>
    </location>
</feature>
<dbReference type="AlphaFoldDB" id="A0A0F9F7Y4"/>
<name>A0A0F9F7Y4_9ZZZZ</name>
<gene>
    <name evidence="1" type="ORF">LCGC14_1985330</name>
</gene>
<sequence>LEEINQIFSVTPYATHLKRWKEDI</sequence>
<dbReference type="EMBL" id="LAZR01022292">
    <property type="protein sequence ID" value="KKL82383.1"/>
    <property type="molecule type" value="Genomic_DNA"/>
</dbReference>
<accession>A0A0F9F7Y4</accession>
<organism evidence="1">
    <name type="scientific">marine sediment metagenome</name>
    <dbReference type="NCBI Taxonomy" id="412755"/>
    <lineage>
        <taxon>unclassified sequences</taxon>
        <taxon>metagenomes</taxon>
        <taxon>ecological metagenomes</taxon>
    </lineage>
</organism>
<protein>
    <submittedName>
        <fullName evidence="1">Uncharacterized protein</fullName>
    </submittedName>
</protein>